<keyword evidence="9" id="KW-0150">Chloroplast</keyword>
<comment type="subcellular location">
    <subcellularLocation>
        <location evidence="1">Membrane</location>
        <topology evidence="1">Multi-pass membrane protein</topology>
    </subcellularLocation>
    <subcellularLocation>
        <location evidence="6">Plastid</location>
        <location evidence="6">Chloroplast thylakoid membrane</location>
        <topology evidence="6">Multi-pass membrane protein</topology>
    </subcellularLocation>
</comment>
<evidence type="ECO:0000256" key="2">
    <source>
        <dbReference type="ARBA" id="ARBA00022692"/>
    </source>
</evidence>
<dbReference type="GO" id="GO:0009535">
    <property type="term" value="C:chloroplast thylakoid membrane"/>
    <property type="evidence" value="ECO:0007669"/>
    <property type="project" value="UniProtKB-SubCell"/>
</dbReference>
<dbReference type="PANTHER" id="PTHR31566">
    <property type="entry name" value="CYTOCHROME C BIOGENESIS PROTEIN CCS1, CHLOROPLASTIC"/>
    <property type="match status" value="1"/>
</dbReference>
<geneLocation type="chloroplast" evidence="9"/>
<keyword evidence="3 6" id="KW-0201">Cytochrome c-type biogenesis</keyword>
<dbReference type="AlphaFoldDB" id="A0A1G4NW42"/>
<reference evidence="9" key="2">
    <citation type="submission" date="2016-10" db="EMBL/GenBank/DDBJ databases">
        <authorList>
            <person name="de Groot N.N."/>
        </authorList>
    </citation>
    <scope>NUCLEOTIDE SEQUENCE</scope>
    <source>
        <strain evidence="9">H.1444</strain>
    </source>
</reference>
<dbReference type="HAMAP" id="MF_01392">
    <property type="entry name" value="CytC_Ccs1"/>
    <property type="match status" value="1"/>
</dbReference>
<keyword evidence="5 6" id="KW-0472">Membrane</keyword>
<evidence type="ECO:0000256" key="5">
    <source>
        <dbReference type="ARBA" id="ARBA00023136"/>
    </source>
</evidence>
<evidence type="ECO:0000313" key="9">
    <source>
        <dbReference type="EMBL" id="SCW22888.1"/>
    </source>
</evidence>
<feature type="transmembrane region" description="Helical" evidence="7">
    <location>
        <begin position="164"/>
        <end position="187"/>
    </location>
</feature>
<feature type="domain" description="ResB-like" evidence="8">
    <location>
        <begin position="358"/>
        <end position="420"/>
    </location>
</feature>
<feature type="transmembrane region" description="Helical" evidence="7">
    <location>
        <begin position="76"/>
        <end position="101"/>
    </location>
</feature>
<protein>
    <recommendedName>
        <fullName evidence="6">Cytochrome c biogenesis protein Ccs1</fullName>
    </recommendedName>
</protein>
<evidence type="ECO:0000256" key="4">
    <source>
        <dbReference type="ARBA" id="ARBA00022989"/>
    </source>
</evidence>
<keyword evidence="4 6" id="KW-1133">Transmembrane helix</keyword>
<gene>
    <name evidence="6 9" type="primary">ccs1</name>
    <name evidence="9" type="ORF">H1444_10</name>
</gene>
<feature type="transmembrane region" description="Helical" evidence="7">
    <location>
        <begin position="12"/>
        <end position="37"/>
    </location>
</feature>
<dbReference type="EMBL" id="LT622871">
    <property type="protein sequence ID" value="SCW22888.1"/>
    <property type="molecule type" value="Genomic_DNA"/>
</dbReference>
<dbReference type="GO" id="GO:0017004">
    <property type="term" value="P:cytochrome complex assembly"/>
    <property type="evidence" value="ECO:0007669"/>
    <property type="project" value="UniProtKB-UniRule"/>
</dbReference>
<dbReference type="InterPro" id="IPR023494">
    <property type="entry name" value="Cyt_c_bgen_Ccs1/CcsB/ResB"/>
</dbReference>
<evidence type="ECO:0000256" key="3">
    <source>
        <dbReference type="ARBA" id="ARBA00022748"/>
    </source>
</evidence>
<keyword evidence="6" id="KW-0793">Thylakoid</keyword>
<dbReference type="PANTHER" id="PTHR31566:SF0">
    <property type="entry name" value="CYTOCHROME C BIOGENESIS PROTEIN CCS1, CHLOROPLASTIC"/>
    <property type="match status" value="1"/>
</dbReference>
<keyword evidence="2 6" id="KW-0812">Transmembrane</keyword>
<feature type="domain" description="ResB-like" evidence="8">
    <location>
        <begin position="19"/>
        <end position="278"/>
    </location>
</feature>
<sequence length="431" mass="50022">MRYRIFHWKVFKVLGNLTFSIVLLLTISLLSMIGTIIEQNQTIDYYQLKYPVSRLKWDINWIFIKNYQLDQLYTSWFFLLLMLVFAISLIVCTFSTQLPSLKNARRWKIKKQVNKKERLEKTIKNTYNTFSVSIYNLNKIGYHAFYQGGAIYGYKGIYGRLAPVFVHISLILLLIGSVASLFSSFFIQELVPEGESFNLQNTTNAGSLSKIPNYVTGRIKKFSIDYYPDLSVKQFYSSVELYNHKNKRFAEKTISVNQPMRFEGLTVYQTDWKIYGLTIKVGDHEPVQVPTVKMTSANNTYWITSLPYANNDYLSFVLSNIEGNIKCYNEKGEMIQDMRIHQPYNINHINIEINSILTSTGLQIKQDPGVSLIYSSFGLLMLSSTLSYMSFSQIWIAQNSSYLSISGYTNRAKISFEEDLWKIKKILVHNQ</sequence>
<evidence type="ECO:0000259" key="8">
    <source>
        <dbReference type="Pfam" id="PF05140"/>
    </source>
</evidence>
<proteinExistence type="inferred from homology"/>
<evidence type="ECO:0000256" key="6">
    <source>
        <dbReference type="HAMAP-Rule" id="MF_01392"/>
    </source>
</evidence>
<name>A0A1G4NW42_9FLOR</name>
<dbReference type="InterPro" id="IPR007816">
    <property type="entry name" value="ResB-like_domain"/>
</dbReference>
<evidence type="ECO:0000256" key="1">
    <source>
        <dbReference type="ARBA" id="ARBA00004141"/>
    </source>
</evidence>
<comment type="similarity">
    <text evidence="6">Belongs to the Ccs1/CcsB family.</text>
</comment>
<evidence type="ECO:0000256" key="7">
    <source>
        <dbReference type="SAM" id="Phobius"/>
    </source>
</evidence>
<organism evidence="9">
    <name type="scientific">Nemalion sp. H.1444</name>
    <dbReference type="NCBI Taxonomy" id="1907586"/>
    <lineage>
        <taxon>Eukaryota</taxon>
        <taxon>Rhodophyta</taxon>
        <taxon>Florideophyceae</taxon>
        <taxon>Nemaliophycidae</taxon>
        <taxon>Nemaliales</taxon>
        <taxon>Nemaliaceae</taxon>
        <taxon>Nemalion</taxon>
    </lineage>
</organism>
<accession>A0A1G4NW42</accession>
<reference evidence="9" key="1">
    <citation type="submission" date="2016-10" db="EMBL/GenBank/DDBJ databases">
        <title>Chloroplast genomes as a tool to resolve red algal phylogenies: a case study in the Nemaliales.</title>
        <authorList>
            <person name="Costa J.F."/>
            <person name="Lin S.M."/>
            <person name="Macaya E.C."/>
            <person name="Fernandez-Garcia C."/>
            <person name="Verbruggen H."/>
        </authorList>
    </citation>
    <scope>NUCLEOTIDE SEQUENCE</scope>
    <source>
        <strain evidence="9">H.1444</strain>
    </source>
</reference>
<comment type="function">
    <text evidence="6">Required during biogenesis of c-type cytochromes (cytochrome c6 and cytochrome f) at the step of heme attachment.</text>
</comment>
<keyword evidence="9" id="KW-0934">Plastid</keyword>
<comment type="subunit">
    <text evidence="6">May interact with CcsA.</text>
</comment>
<dbReference type="Pfam" id="PF05140">
    <property type="entry name" value="ResB"/>
    <property type="match status" value="2"/>
</dbReference>